<organism evidence="1">
    <name type="scientific">Veillonella ratti</name>
    <dbReference type="NCBI Taxonomy" id="103892"/>
    <lineage>
        <taxon>Bacteria</taxon>
        <taxon>Bacillati</taxon>
        <taxon>Bacillota</taxon>
        <taxon>Negativicutes</taxon>
        <taxon>Veillonellales</taxon>
        <taxon>Veillonellaceae</taxon>
        <taxon>Veillonella</taxon>
    </lineage>
</organism>
<accession>A0A6N3BXI3</accession>
<dbReference type="EMBL" id="CACRUX010000047">
    <property type="protein sequence ID" value="VYU06801.1"/>
    <property type="molecule type" value="Genomic_DNA"/>
</dbReference>
<sequence length="80" mass="9490">MSRIYKVEVYIDEKLFCHSYIDGCSVSDVVEYLVELGEFNDYKIDPKEIANCRSLTKINRLLPKNIRYNIKRESKNEILL</sequence>
<evidence type="ECO:0000313" key="1">
    <source>
        <dbReference type="EMBL" id="VYU06801.1"/>
    </source>
</evidence>
<gene>
    <name evidence="1" type="ORF">VRLFYP33_01164</name>
</gene>
<reference evidence="1" key="1">
    <citation type="submission" date="2019-11" db="EMBL/GenBank/DDBJ databases">
        <authorList>
            <person name="Feng L."/>
        </authorList>
    </citation>
    <scope>NUCLEOTIDE SEQUENCE</scope>
    <source>
        <strain evidence="1">VrattiLFYP33</strain>
    </source>
</reference>
<proteinExistence type="predicted"/>
<name>A0A6N3BXI3_9FIRM</name>
<dbReference type="AlphaFoldDB" id="A0A6N3BXI3"/>
<protein>
    <submittedName>
        <fullName evidence="1">Uncharacterized protein</fullName>
    </submittedName>
</protein>